<gene>
    <name evidence="2" type="ORF">NTEN_LOCUS12706</name>
</gene>
<proteinExistence type="predicted"/>
<name>A0A6H5H1E4_9HEMI</name>
<protein>
    <submittedName>
        <fullName evidence="2">Uncharacterized protein</fullName>
    </submittedName>
</protein>
<reference evidence="2 3" key="1">
    <citation type="submission" date="2020-02" db="EMBL/GenBank/DDBJ databases">
        <authorList>
            <person name="Ferguson B K."/>
        </authorList>
    </citation>
    <scope>NUCLEOTIDE SEQUENCE [LARGE SCALE GENOMIC DNA]</scope>
</reference>
<feature type="region of interest" description="Disordered" evidence="1">
    <location>
        <begin position="1"/>
        <end position="22"/>
    </location>
</feature>
<sequence length="207" mass="23394">MRFTPASAHQHTPPQFENHHEPPRAIGTLLEANKNLWGSSQLFNRHSTYNAASNYQVNTMPQEPLVELASLSCCQAQLGYSVWKSLEDVYITPEAIRIRALDGSLFIILETTPIKTCILCLEHLVPLGQRLDPLVSHHSRVSMNGKSEMQEEFTTFTSKKDHFLNNFVLSIVSVCGQCCLNRFTEPCGSFFSMNEPLRPVETITVRE</sequence>
<dbReference type="AlphaFoldDB" id="A0A6H5H1E4"/>
<dbReference type="Proteomes" id="UP000479000">
    <property type="component" value="Unassembled WGS sequence"/>
</dbReference>
<organism evidence="2 3">
    <name type="scientific">Nesidiocoris tenuis</name>
    <dbReference type="NCBI Taxonomy" id="355587"/>
    <lineage>
        <taxon>Eukaryota</taxon>
        <taxon>Metazoa</taxon>
        <taxon>Ecdysozoa</taxon>
        <taxon>Arthropoda</taxon>
        <taxon>Hexapoda</taxon>
        <taxon>Insecta</taxon>
        <taxon>Pterygota</taxon>
        <taxon>Neoptera</taxon>
        <taxon>Paraneoptera</taxon>
        <taxon>Hemiptera</taxon>
        <taxon>Heteroptera</taxon>
        <taxon>Panheteroptera</taxon>
        <taxon>Cimicomorpha</taxon>
        <taxon>Miridae</taxon>
        <taxon>Dicyphina</taxon>
        <taxon>Nesidiocoris</taxon>
    </lineage>
</organism>
<dbReference type="EMBL" id="CADCXU010019063">
    <property type="protein sequence ID" value="CAB0007422.1"/>
    <property type="molecule type" value="Genomic_DNA"/>
</dbReference>
<keyword evidence="3" id="KW-1185">Reference proteome</keyword>
<evidence type="ECO:0000313" key="3">
    <source>
        <dbReference type="Proteomes" id="UP000479000"/>
    </source>
</evidence>
<evidence type="ECO:0000313" key="2">
    <source>
        <dbReference type="EMBL" id="CAB0007422.1"/>
    </source>
</evidence>
<evidence type="ECO:0000256" key="1">
    <source>
        <dbReference type="SAM" id="MobiDB-lite"/>
    </source>
</evidence>
<accession>A0A6H5H1E4</accession>